<keyword evidence="3" id="KW-1185">Reference proteome</keyword>
<protein>
    <recommendedName>
        <fullName evidence="4">Wzt C-terminal domain-containing protein</fullName>
    </recommendedName>
</protein>
<evidence type="ECO:0000256" key="1">
    <source>
        <dbReference type="SAM" id="MobiDB-lite"/>
    </source>
</evidence>
<organism evidence="2 3">
    <name type="scientific">Nocardia xishanensis</name>
    <dbReference type="NCBI Taxonomy" id="238964"/>
    <lineage>
        <taxon>Bacteria</taxon>
        <taxon>Bacillati</taxon>
        <taxon>Actinomycetota</taxon>
        <taxon>Actinomycetes</taxon>
        <taxon>Mycobacteriales</taxon>
        <taxon>Nocardiaceae</taxon>
        <taxon>Nocardia</taxon>
    </lineage>
</organism>
<evidence type="ECO:0000313" key="2">
    <source>
        <dbReference type="EMBL" id="MFI2474564.1"/>
    </source>
</evidence>
<dbReference type="EMBL" id="JBIRYO010000008">
    <property type="protein sequence ID" value="MFI2474564.1"/>
    <property type="molecule type" value="Genomic_DNA"/>
</dbReference>
<proteinExistence type="predicted"/>
<gene>
    <name evidence="2" type="ORF">ACH49W_14405</name>
</gene>
<evidence type="ECO:0000313" key="3">
    <source>
        <dbReference type="Proteomes" id="UP001611415"/>
    </source>
</evidence>
<comment type="caution">
    <text evidence="2">The sequence shown here is derived from an EMBL/GenBank/DDBJ whole genome shotgun (WGS) entry which is preliminary data.</text>
</comment>
<feature type="region of interest" description="Disordered" evidence="1">
    <location>
        <begin position="129"/>
        <end position="149"/>
    </location>
</feature>
<reference evidence="2 3" key="1">
    <citation type="submission" date="2024-10" db="EMBL/GenBank/DDBJ databases">
        <title>The Natural Products Discovery Center: Release of the First 8490 Sequenced Strains for Exploring Actinobacteria Biosynthetic Diversity.</title>
        <authorList>
            <person name="Kalkreuter E."/>
            <person name="Kautsar S.A."/>
            <person name="Yang D."/>
            <person name="Bader C.D."/>
            <person name="Teijaro C.N."/>
            <person name="Fluegel L."/>
            <person name="Davis C.M."/>
            <person name="Simpson J.R."/>
            <person name="Lauterbach L."/>
            <person name="Steele A.D."/>
            <person name="Gui C."/>
            <person name="Meng S."/>
            <person name="Li G."/>
            <person name="Viehrig K."/>
            <person name="Ye F."/>
            <person name="Su P."/>
            <person name="Kiefer A.F."/>
            <person name="Nichols A."/>
            <person name="Cepeda A.J."/>
            <person name="Yan W."/>
            <person name="Fan B."/>
            <person name="Jiang Y."/>
            <person name="Adhikari A."/>
            <person name="Zheng C.-J."/>
            <person name="Schuster L."/>
            <person name="Cowan T.M."/>
            <person name="Smanski M.J."/>
            <person name="Chevrette M.G."/>
            <person name="De Carvalho L.P.S."/>
            <person name="Shen B."/>
        </authorList>
    </citation>
    <scope>NUCLEOTIDE SEQUENCE [LARGE SCALE GENOMIC DNA]</scope>
    <source>
        <strain evidence="2 3">NPDC019275</strain>
    </source>
</reference>
<dbReference type="RefSeq" id="WP_357402673.1">
    <property type="nucleotide sequence ID" value="NZ_JBEYCD010000003.1"/>
</dbReference>
<name>A0ABW7X0L5_9NOCA</name>
<evidence type="ECO:0008006" key="4">
    <source>
        <dbReference type="Google" id="ProtNLM"/>
    </source>
</evidence>
<dbReference type="Proteomes" id="UP001611415">
    <property type="component" value="Unassembled WGS sequence"/>
</dbReference>
<sequence>MSVEFDSGSFTTSGLIPSKLTEFVLDRTVDIVLGLQVDQNDDGFFLALMLRTPGGIPEGVKTSAASFAVGTSLEIRFDAVPAGIYSIVMQPLGGTVAGTYRARWENILGGALDADGFPVSLPGESNFDEFEPISQGPDERAVPLVPTGP</sequence>
<accession>A0ABW7X0L5</accession>